<dbReference type="PANTHER" id="PTHR10543:SF132">
    <property type="entry name" value="BETA,BETA-CAROTENE 15,15'-DIOXYGENASE"/>
    <property type="match status" value="1"/>
</dbReference>
<reference evidence="5" key="1">
    <citation type="journal article" date="2024" name="Gigascience">
        <title>Chromosome-level genome of the poultry shaft louse Menopon gallinae provides insight into the host-switching and adaptive evolution of parasitic lice.</title>
        <authorList>
            <person name="Xu Y."/>
            <person name="Ma L."/>
            <person name="Liu S."/>
            <person name="Liang Y."/>
            <person name="Liu Q."/>
            <person name="He Z."/>
            <person name="Tian L."/>
            <person name="Duan Y."/>
            <person name="Cai W."/>
            <person name="Li H."/>
            <person name="Song F."/>
        </authorList>
    </citation>
    <scope>NUCLEOTIDE SEQUENCE</scope>
    <source>
        <strain evidence="5">Cailab_2023a</strain>
    </source>
</reference>
<keyword evidence="2 4" id="KW-0479">Metal-binding</keyword>
<feature type="binding site" evidence="4">
    <location>
        <position position="172"/>
    </location>
    <ligand>
        <name>Fe cation</name>
        <dbReference type="ChEBI" id="CHEBI:24875"/>
        <note>catalytic</note>
    </ligand>
</feature>
<gene>
    <name evidence="5" type="ORF">PYX00_003154</name>
</gene>
<keyword evidence="3 4" id="KW-0408">Iron</keyword>
<dbReference type="PANTHER" id="PTHR10543">
    <property type="entry name" value="BETA-CAROTENE DIOXYGENASE"/>
    <property type="match status" value="1"/>
</dbReference>
<feature type="binding site" evidence="4">
    <location>
        <position position="305"/>
    </location>
    <ligand>
        <name>Fe cation</name>
        <dbReference type="ChEBI" id="CHEBI:24875"/>
        <note>catalytic</note>
    </ligand>
</feature>
<dbReference type="EMBL" id="JARGDH010000002">
    <property type="protein sequence ID" value="KAL0275228.1"/>
    <property type="molecule type" value="Genomic_DNA"/>
</dbReference>
<feature type="binding site" evidence="4">
    <location>
        <position position="233"/>
    </location>
    <ligand>
        <name>Fe cation</name>
        <dbReference type="ChEBI" id="CHEBI:24875"/>
        <note>catalytic</note>
    </ligand>
</feature>
<accession>A0AAW2HZR2</accession>
<dbReference type="Pfam" id="PF03055">
    <property type="entry name" value="RPE65"/>
    <property type="match status" value="1"/>
</dbReference>
<sequence length="523" mass="58836">MSDFSALFRSTEELAGSVEGTVEGTIPNWIDGTLVKLGPGLFDIGNDFAVNHWFDGFAVLINFRINNGKVEFSKKFLQSDAYKKAMANGKPVFTEFGTKAYTDSNQTFFSRLKNALLPELTDSDAINIFRLEDSIFAATETNYMRRIDPYSLETREKIDMSKIAGVSWASSHYSCDETGTTWSVATSLGSTGLQYHLLKIPKASDGKAETALKNSVKVASITPSWKSGVCHFHSFGMSKNYVIFVEQPMIMSSIKLLSMTVKPKSLRECMDWSPKDLNRFYIIEKSTGKVCVKKVVSKTPYFTLHCINCYEEDGFIVFDTMAHDSPEIVDKLYLEKLRKSQFDGKDPACARRFVLPQPHTMDKLPSNKNVVTLDTTATATKIEDTWILTSENITSVNGYELPSINHKFAGKPYRYFYASGMYDPGPCRNLLLKVDVTDKKVLTWKMDEYTFPGEALFIPRPDATEEDDGVLLSTVTDVRNDHKDFLLVLDAKTMTEIGRASIDAHLPNLIHNLFIPHNLKIKT</sequence>
<organism evidence="5">
    <name type="scientific">Menopon gallinae</name>
    <name type="common">poultry shaft louse</name>
    <dbReference type="NCBI Taxonomy" id="328185"/>
    <lineage>
        <taxon>Eukaryota</taxon>
        <taxon>Metazoa</taxon>
        <taxon>Ecdysozoa</taxon>
        <taxon>Arthropoda</taxon>
        <taxon>Hexapoda</taxon>
        <taxon>Insecta</taxon>
        <taxon>Pterygota</taxon>
        <taxon>Neoptera</taxon>
        <taxon>Paraneoptera</taxon>
        <taxon>Psocodea</taxon>
        <taxon>Troctomorpha</taxon>
        <taxon>Phthiraptera</taxon>
        <taxon>Amblycera</taxon>
        <taxon>Menoponidae</taxon>
        <taxon>Menopon</taxon>
    </lineage>
</organism>
<dbReference type="InterPro" id="IPR004294">
    <property type="entry name" value="Carotenoid_Oase"/>
</dbReference>
<dbReference type="EMBL" id="JARGDH010000002">
    <property type="protein sequence ID" value="KAL0275229.1"/>
    <property type="molecule type" value="Genomic_DNA"/>
</dbReference>
<dbReference type="AlphaFoldDB" id="A0AAW2HZR2"/>
<dbReference type="GO" id="GO:0016121">
    <property type="term" value="P:carotene catabolic process"/>
    <property type="evidence" value="ECO:0007669"/>
    <property type="project" value="TreeGrafter"/>
</dbReference>
<evidence type="ECO:0000256" key="2">
    <source>
        <dbReference type="ARBA" id="ARBA00022723"/>
    </source>
</evidence>
<protein>
    <submittedName>
        <fullName evidence="5">Uncharacterized protein</fullName>
    </submittedName>
</protein>
<proteinExistence type="inferred from homology"/>
<dbReference type="GO" id="GO:0003834">
    <property type="term" value="F:beta-carotene 15,15'-dioxygenase activity"/>
    <property type="evidence" value="ECO:0007669"/>
    <property type="project" value="TreeGrafter"/>
</dbReference>
<dbReference type="GO" id="GO:0010436">
    <property type="term" value="F:carotenoid dioxygenase activity"/>
    <property type="evidence" value="ECO:0007669"/>
    <property type="project" value="TreeGrafter"/>
</dbReference>
<comment type="cofactor">
    <cofactor evidence="4">
        <name>Fe(2+)</name>
        <dbReference type="ChEBI" id="CHEBI:29033"/>
    </cofactor>
    <text evidence="4">Binds 1 Fe(2+) ion per subunit.</text>
</comment>
<evidence type="ECO:0000313" key="5">
    <source>
        <dbReference type="EMBL" id="KAL0275228.1"/>
    </source>
</evidence>
<evidence type="ECO:0000256" key="4">
    <source>
        <dbReference type="PIRSR" id="PIRSR604294-1"/>
    </source>
</evidence>
<dbReference type="GO" id="GO:0046872">
    <property type="term" value="F:metal ion binding"/>
    <property type="evidence" value="ECO:0007669"/>
    <property type="project" value="UniProtKB-KW"/>
</dbReference>
<evidence type="ECO:0000256" key="3">
    <source>
        <dbReference type="ARBA" id="ARBA00023004"/>
    </source>
</evidence>
<name>A0AAW2HZR2_9NEOP</name>
<feature type="binding site" evidence="4">
    <location>
        <position position="511"/>
    </location>
    <ligand>
        <name>Fe cation</name>
        <dbReference type="ChEBI" id="CHEBI:24875"/>
        <note>catalytic</note>
    </ligand>
</feature>
<comment type="caution">
    <text evidence="5">The sequence shown here is derived from an EMBL/GenBank/DDBJ whole genome shotgun (WGS) entry which is preliminary data.</text>
</comment>
<dbReference type="GO" id="GO:0042574">
    <property type="term" value="P:retinal metabolic process"/>
    <property type="evidence" value="ECO:0007669"/>
    <property type="project" value="TreeGrafter"/>
</dbReference>
<evidence type="ECO:0000256" key="1">
    <source>
        <dbReference type="ARBA" id="ARBA00006787"/>
    </source>
</evidence>
<comment type="similarity">
    <text evidence="1">Belongs to the carotenoid oxygenase family.</text>
</comment>